<feature type="region of interest" description="Disordered" evidence="1">
    <location>
        <begin position="307"/>
        <end position="348"/>
    </location>
</feature>
<feature type="chain" id="PRO_5046216260" evidence="2">
    <location>
        <begin position="31"/>
        <end position="360"/>
    </location>
</feature>
<keyword evidence="4" id="KW-1185">Reference proteome</keyword>
<sequence length="360" mass="40137">MPRAAARPAAGVPTACGLLLCAGLALRAPAAWLCAAPGRRSPAHPQGGARRLPRAVARRAGWEEDSGEFDNDWRVDRPALPSSVSQLASTVFLRHVRDGGPAAAELGGLPPADPKWIAEDEFGTARNVVNALCCHRFGEGVYVESVDRLVDRGQAGAEYVVTLSLSDRSIFGSCDSGQCQHFDRDTTSLLEALKELDGWNQKIYKLKVQTPNSHALKVPDDLWRCEVFPCLVVQKSGQRQYLNRVEGTTDLWRLARCKENYQDTGRLTPEEEKLRLNIPPESILRATVHVDRKSRLAMEEARRTLREEAKKQRMAQDELDRARERQERQERLEASAADRPRKTSQDAMRDMLQGLGRLLG</sequence>
<reference evidence="3" key="1">
    <citation type="submission" date="2023-10" db="EMBL/GenBank/DDBJ databases">
        <authorList>
            <person name="Chen Y."/>
            <person name="Shah S."/>
            <person name="Dougan E. K."/>
            <person name="Thang M."/>
            <person name="Chan C."/>
        </authorList>
    </citation>
    <scope>NUCLEOTIDE SEQUENCE [LARGE SCALE GENOMIC DNA]</scope>
</reference>
<evidence type="ECO:0000256" key="2">
    <source>
        <dbReference type="SAM" id="SignalP"/>
    </source>
</evidence>
<evidence type="ECO:0000313" key="3">
    <source>
        <dbReference type="EMBL" id="CAK0893992.1"/>
    </source>
</evidence>
<dbReference type="Proteomes" id="UP001189429">
    <property type="component" value="Unassembled WGS sequence"/>
</dbReference>
<accession>A0ABN9X3S9</accession>
<evidence type="ECO:0000313" key="4">
    <source>
        <dbReference type="Proteomes" id="UP001189429"/>
    </source>
</evidence>
<evidence type="ECO:0000256" key="1">
    <source>
        <dbReference type="SAM" id="MobiDB-lite"/>
    </source>
</evidence>
<comment type="caution">
    <text evidence="3">The sequence shown here is derived from an EMBL/GenBank/DDBJ whole genome shotgun (WGS) entry which is preliminary data.</text>
</comment>
<keyword evidence="2" id="KW-0732">Signal</keyword>
<proteinExistence type="predicted"/>
<organism evidence="3 4">
    <name type="scientific">Prorocentrum cordatum</name>
    <dbReference type="NCBI Taxonomy" id="2364126"/>
    <lineage>
        <taxon>Eukaryota</taxon>
        <taxon>Sar</taxon>
        <taxon>Alveolata</taxon>
        <taxon>Dinophyceae</taxon>
        <taxon>Prorocentrales</taxon>
        <taxon>Prorocentraceae</taxon>
        <taxon>Prorocentrum</taxon>
    </lineage>
</organism>
<dbReference type="EMBL" id="CAUYUJ010019837">
    <property type="protein sequence ID" value="CAK0893992.1"/>
    <property type="molecule type" value="Genomic_DNA"/>
</dbReference>
<protein>
    <submittedName>
        <fullName evidence="3">Uncharacterized protein</fullName>
    </submittedName>
</protein>
<gene>
    <name evidence="3" type="ORF">PCOR1329_LOCUS73171</name>
</gene>
<name>A0ABN9X3S9_9DINO</name>
<feature type="signal peptide" evidence="2">
    <location>
        <begin position="1"/>
        <end position="30"/>
    </location>
</feature>